<evidence type="ECO:0000313" key="1">
    <source>
        <dbReference type="EMBL" id="MEK8034733.1"/>
    </source>
</evidence>
<accession>A0ABU9BXM0</accession>
<name>A0ABU9BXM0_9BURK</name>
<organism evidence="1 2">
    <name type="scientific">Ideonella lacteola</name>
    <dbReference type="NCBI Taxonomy" id="2984193"/>
    <lineage>
        <taxon>Bacteria</taxon>
        <taxon>Pseudomonadati</taxon>
        <taxon>Pseudomonadota</taxon>
        <taxon>Betaproteobacteria</taxon>
        <taxon>Burkholderiales</taxon>
        <taxon>Sphaerotilaceae</taxon>
        <taxon>Ideonella</taxon>
    </lineage>
</organism>
<evidence type="ECO:0000313" key="2">
    <source>
        <dbReference type="Proteomes" id="UP001371218"/>
    </source>
</evidence>
<dbReference type="InterPro" id="IPR015946">
    <property type="entry name" value="KH_dom-like_a/b"/>
</dbReference>
<sequence length="158" mass="17126">MTTTAETPNQFTIELNQLKDFQFQVQFDKPGLPLLATDEPPPLGGDAGPNPSRLLAAAVANCLAASLLFAMRKFGNQPDPLRATATLQLARNEQGRWRVGHIAVDLHLGQPSDGFKSLERVLAQFEDFCVVTQSVRAGFPVAVQVLDPAGTVLHRHEG</sequence>
<gene>
    <name evidence="1" type="ORF">AACH06_28275</name>
</gene>
<comment type="caution">
    <text evidence="1">The sequence shown here is derived from an EMBL/GenBank/DDBJ whole genome shotgun (WGS) entry which is preliminary data.</text>
</comment>
<keyword evidence="2" id="KW-1185">Reference proteome</keyword>
<dbReference type="SUPFAM" id="SSF82784">
    <property type="entry name" value="OsmC-like"/>
    <property type="match status" value="1"/>
</dbReference>
<dbReference type="Proteomes" id="UP001371218">
    <property type="component" value="Unassembled WGS sequence"/>
</dbReference>
<dbReference type="RefSeq" id="WP_341429163.1">
    <property type="nucleotide sequence ID" value="NZ_JBBUTG010000033.1"/>
</dbReference>
<dbReference type="EMBL" id="JBBUTG010000033">
    <property type="protein sequence ID" value="MEK8034733.1"/>
    <property type="molecule type" value="Genomic_DNA"/>
</dbReference>
<protein>
    <submittedName>
        <fullName evidence="1">OsmC family protein</fullName>
    </submittedName>
</protein>
<reference evidence="1 2" key="1">
    <citation type="submission" date="2024-04" db="EMBL/GenBank/DDBJ databases">
        <title>Novel species of the genus Ideonella isolated from streams.</title>
        <authorList>
            <person name="Lu H."/>
        </authorList>
    </citation>
    <scope>NUCLEOTIDE SEQUENCE [LARGE SCALE GENOMIC DNA]</scope>
    <source>
        <strain evidence="1 2">DXS29W</strain>
    </source>
</reference>
<dbReference type="InterPro" id="IPR036102">
    <property type="entry name" value="OsmC/Ohrsf"/>
</dbReference>
<dbReference type="InterPro" id="IPR003718">
    <property type="entry name" value="OsmC/Ohr_fam"/>
</dbReference>
<proteinExistence type="predicted"/>
<dbReference type="Gene3D" id="3.30.300.20">
    <property type="match status" value="1"/>
</dbReference>
<dbReference type="Pfam" id="PF02566">
    <property type="entry name" value="OsmC"/>
    <property type="match status" value="1"/>
</dbReference>